<sequence>MYNTFMSVSKKSVLNVLSKIHKKSRKRRIIASDIFFVGEDDDEPVGKMTDLLASVNPNSSDSKDNEHSISDGLGGRIELEFDDESTKQK</sequence>
<dbReference type="AlphaFoldDB" id="A0A1F5GZC8"/>
<organism evidence="2 3">
    <name type="scientific">Candidatus Curtissbacteria bacterium RIFCSPHIGHO2_12_FULL_38_9b</name>
    <dbReference type="NCBI Taxonomy" id="1797720"/>
    <lineage>
        <taxon>Bacteria</taxon>
        <taxon>Candidatus Curtissiibacteriota</taxon>
    </lineage>
</organism>
<name>A0A1F5GZC8_9BACT</name>
<protein>
    <submittedName>
        <fullName evidence="2">Uncharacterized protein</fullName>
    </submittedName>
</protein>
<evidence type="ECO:0000313" key="3">
    <source>
        <dbReference type="Proteomes" id="UP000176666"/>
    </source>
</evidence>
<dbReference type="Proteomes" id="UP000176666">
    <property type="component" value="Unassembled WGS sequence"/>
</dbReference>
<dbReference type="EMBL" id="MFBJ01000009">
    <property type="protein sequence ID" value="OGD97218.1"/>
    <property type="molecule type" value="Genomic_DNA"/>
</dbReference>
<evidence type="ECO:0000256" key="1">
    <source>
        <dbReference type="SAM" id="MobiDB-lite"/>
    </source>
</evidence>
<gene>
    <name evidence="2" type="ORF">A3F02_02955</name>
</gene>
<proteinExistence type="predicted"/>
<reference evidence="2 3" key="1">
    <citation type="journal article" date="2016" name="Nat. Commun.">
        <title>Thousands of microbial genomes shed light on interconnected biogeochemical processes in an aquifer system.</title>
        <authorList>
            <person name="Anantharaman K."/>
            <person name="Brown C.T."/>
            <person name="Hug L.A."/>
            <person name="Sharon I."/>
            <person name="Castelle C.J."/>
            <person name="Probst A.J."/>
            <person name="Thomas B.C."/>
            <person name="Singh A."/>
            <person name="Wilkins M.J."/>
            <person name="Karaoz U."/>
            <person name="Brodie E.L."/>
            <person name="Williams K.H."/>
            <person name="Hubbard S.S."/>
            <person name="Banfield J.F."/>
        </authorList>
    </citation>
    <scope>NUCLEOTIDE SEQUENCE [LARGE SCALE GENOMIC DNA]</scope>
</reference>
<feature type="region of interest" description="Disordered" evidence="1">
    <location>
        <begin position="52"/>
        <end position="89"/>
    </location>
</feature>
<accession>A0A1F5GZC8</accession>
<comment type="caution">
    <text evidence="2">The sequence shown here is derived from an EMBL/GenBank/DDBJ whole genome shotgun (WGS) entry which is preliminary data.</text>
</comment>
<evidence type="ECO:0000313" key="2">
    <source>
        <dbReference type="EMBL" id="OGD97218.1"/>
    </source>
</evidence>